<feature type="region of interest" description="Disordered" evidence="1">
    <location>
        <begin position="1"/>
        <end position="44"/>
    </location>
</feature>
<name>A0A4Y2D4Q8_ARAVE</name>
<reference evidence="2 3" key="1">
    <citation type="journal article" date="2019" name="Sci. Rep.">
        <title>Orb-weaving spider Araneus ventricosus genome elucidates the spidroin gene catalogue.</title>
        <authorList>
            <person name="Kono N."/>
            <person name="Nakamura H."/>
            <person name="Ohtoshi R."/>
            <person name="Moran D.A.P."/>
            <person name="Shinohara A."/>
            <person name="Yoshida Y."/>
            <person name="Fujiwara M."/>
            <person name="Mori M."/>
            <person name="Tomita M."/>
            <person name="Arakawa K."/>
        </authorList>
    </citation>
    <scope>NUCLEOTIDE SEQUENCE [LARGE SCALE GENOMIC DNA]</scope>
</reference>
<comment type="caution">
    <text evidence="2">The sequence shown here is derived from an EMBL/GenBank/DDBJ whole genome shotgun (WGS) entry which is preliminary data.</text>
</comment>
<sequence>MHQRQQLSVKKRGKKWTTHDSNDVGTSKSLFKTKDCGRPKHPNITMKFPPLSLRMIDTAAPAFFVRGACPDEFRERGVLIIQTVPGVIAVFEGEVKEEDGRILKFLSSNDLRNQRVKVLSPITMK</sequence>
<dbReference type="AlphaFoldDB" id="A0A4Y2D4Q8"/>
<protein>
    <submittedName>
        <fullName evidence="2">Uncharacterized protein</fullName>
    </submittedName>
</protein>
<keyword evidence="3" id="KW-1185">Reference proteome</keyword>
<accession>A0A4Y2D4Q8</accession>
<gene>
    <name evidence="2" type="ORF">AVEN_51468_1</name>
</gene>
<evidence type="ECO:0000313" key="2">
    <source>
        <dbReference type="EMBL" id="GBM10928.1"/>
    </source>
</evidence>
<dbReference type="Proteomes" id="UP000499080">
    <property type="component" value="Unassembled WGS sequence"/>
</dbReference>
<feature type="compositionally biased region" description="Basic residues" evidence="1">
    <location>
        <begin position="1"/>
        <end position="16"/>
    </location>
</feature>
<evidence type="ECO:0000256" key="1">
    <source>
        <dbReference type="SAM" id="MobiDB-lite"/>
    </source>
</evidence>
<dbReference type="EMBL" id="BGPR01088356">
    <property type="protein sequence ID" value="GBM10928.1"/>
    <property type="molecule type" value="Genomic_DNA"/>
</dbReference>
<evidence type="ECO:0000313" key="3">
    <source>
        <dbReference type="Proteomes" id="UP000499080"/>
    </source>
</evidence>
<organism evidence="2 3">
    <name type="scientific">Araneus ventricosus</name>
    <name type="common">Orbweaver spider</name>
    <name type="synonym">Epeira ventricosa</name>
    <dbReference type="NCBI Taxonomy" id="182803"/>
    <lineage>
        <taxon>Eukaryota</taxon>
        <taxon>Metazoa</taxon>
        <taxon>Ecdysozoa</taxon>
        <taxon>Arthropoda</taxon>
        <taxon>Chelicerata</taxon>
        <taxon>Arachnida</taxon>
        <taxon>Araneae</taxon>
        <taxon>Araneomorphae</taxon>
        <taxon>Entelegynae</taxon>
        <taxon>Araneoidea</taxon>
        <taxon>Araneidae</taxon>
        <taxon>Araneus</taxon>
    </lineage>
</organism>
<proteinExistence type="predicted"/>